<gene>
    <name evidence="1" type="ORF">BSTOLATCC_MIC27646</name>
</gene>
<accession>A0AAU9J794</accession>
<dbReference type="AlphaFoldDB" id="A0AAU9J794"/>
<sequence>MFSRAIKTKFNERKYMMQSIVRNRRIEDEDLQPAAKRFGLIMGLCLTFSLIKLKRKDPSHKTNYTRWSKGLYTLPNLPWYKKLEEGSVPMKKQPTALYPDV</sequence>
<dbReference type="Proteomes" id="UP001162131">
    <property type="component" value="Unassembled WGS sequence"/>
</dbReference>
<reference evidence="1" key="1">
    <citation type="submission" date="2021-09" db="EMBL/GenBank/DDBJ databases">
        <authorList>
            <consortium name="AG Swart"/>
            <person name="Singh M."/>
            <person name="Singh A."/>
            <person name="Seah K."/>
            <person name="Emmerich C."/>
        </authorList>
    </citation>
    <scope>NUCLEOTIDE SEQUENCE</scope>
    <source>
        <strain evidence="1">ATCC30299</strain>
    </source>
</reference>
<keyword evidence="2" id="KW-1185">Reference proteome</keyword>
<evidence type="ECO:0000313" key="1">
    <source>
        <dbReference type="EMBL" id="CAG9321075.1"/>
    </source>
</evidence>
<evidence type="ECO:0000313" key="2">
    <source>
        <dbReference type="Proteomes" id="UP001162131"/>
    </source>
</evidence>
<dbReference type="EMBL" id="CAJZBQ010000027">
    <property type="protein sequence ID" value="CAG9321075.1"/>
    <property type="molecule type" value="Genomic_DNA"/>
</dbReference>
<proteinExistence type="predicted"/>
<organism evidence="1 2">
    <name type="scientific">Blepharisma stoltei</name>
    <dbReference type="NCBI Taxonomy" id="1481888"/>
    <lineage>
        <taxon>Eukaryota</taxon>
        <taxon>Sar</taxon>
        <taxon>Alveolata</taxon>
        <taxon>Ciliophora</taxon>
        <taxon>Postciliodesmatophora</taxon>
        <taxon>Heterotrichea</taxon>
        <taxon>Heterotrichida</taxon>
        <taxon>Blepharismidae</taxon>
        <taxon>Blepharisma</taxon>
    </lineage>
</organism>
<protein>
    <submittedName>
        <fullName evidence="1">Uncharacterized protein</fullName>
    </submittedName>
</protein>
<comment type="caution">
    <text evidence="1">The sequence shown here is derived from an EMBL/GenBank/DDBJ whole genome shotgun (WGS) entry which is preliminary data.</text>
</comment>
<name>A0AAU9J794_9CILI</name>